<evidence type="ECO:0000256" key="1">
    <source>
        <dbReference type="SAM" id="MobiDB-lite"/>
    </source>
</evidence>
<evidence type="ECO:0000313" key="3">
    <source>
        <dbReference type="Proteomes" id="UP001397290"/>
    </source>
</evidence>
<feature type="compositionally biased region" description="Basic and acidic residues" evidence="1">
    <location>
        <begin position="27"/>
        <end position="36"/>
    </location>
</feature>
<keyword evidence="3" id="KW-1185">Reference proteome</keyword>
<name>A0AAW0RL90_9HYPO</name>
<accession>A0AAW0RL90</accession>
<feature type="compositionally biased region" description="Polar residues" evidence="1">
    <location>
        <begin position="1"/>
        <end position="12"/>
    </location>
</feature>
<dbReference type="Proteomes" id="UP001397290">
    <property type="component" value="Unassembled WGS sequence"/>
</dbReference>
<feature type="region of interest" description="Disordered" evidence="1">
    <location>
        <begin position="1"/>
        <end position="65"/>
    </location>
</feature>
<evidence type="ECO:0000313" key="2">
    <source>
        <dbReference type="EMBL" id="KAK8142796.1"/>
    </source>
</evidence>
<organism evidence="2 3">
    <name type="scientific">Beauveria asiatica</name>
    <dbReference type="NCBI Taxonomy" id="1069075"/>
    <lineage>
        <taxon>Eukaryota</taxon>
        <taxon>Fungi</taxon>
        <taxon>Dikarya</taxon>
        <taxon>Ascomycota</taxon>
        <taxon>Pezizomycotina</taxon>
        <taxon>Sordariomycetes</taxon>
        <taxon>Hypocreomycetidae</taxon>
        <taxon>Hypocreales</taxon>
        <taxon>Cordycipitaceae</taxon>
        <taxon>Beauveria</taxon>
    </lineage>
</organism>
<protein>
    <submittedName>
        <fullName evidence="2">Uncharacterized protein</fullName>
    </submittedName>
</protein>
<dbReference type="AlphaFoldDB" id="A0AAW0RL90"/>
<gene>
    <name evidence="2" type="ORF">G3M48_008219</name>
</gene>
<feature type="compositionally biased region" description="Low complexity" evidence="1">
    <location>
        <begin position="39"/>
        <end position="59"/>
    </location>
</feature>
<comment type="caution">
    <text evidence="2">The sequence shown here is derived from an EMBL/GenBank/DDBJ whole genome shotgun (WGS) entry which is preliminary data.</text>
</comment>
<feature type="compositionally biased region" description="Low complexity" evidence="1">
    <location>
        <begin position="13"/>
        <end position="23"/>
    </location>
</feature>
<sequence length="96" mass="10304">MPAIQDVSTIAMPSSSPPVSISSYARFMHEHTKRQMEASQSSAPQSSGSSQISTSSSMSNGNELAVAILRDPNATNTKQSELKTNLIPWTALDRSH</sequence>
<dbReference type="EMBL" id="JAAHCF010000609">
    <property type="protein sequence ID" value="KAK8142796.1"/>
    <property type="molecule type" value="Genomic_DNA"/>
</dbReference>
<reference evidence="2 3" key="1">
    <citation type="submission" date="2020-02" db="EMBL/GenBank/DDBJ databases">
        <title>Comparative genomics of the hypocrealean fungal genus Beauvera.</title>
        <authorList>
            <person name="Showalter D.N."/>
            <person name="Bushley K.E."/>
            <person name="Rehner S.A."/>
        </authorList>
    </citation>
    <scope>NUCLEOTIDE SEQUENCE [LARGE SCALE GENOMIC DNA]</scope>
    <source>
        <strain evidence="2 3">ARSEF4384</strain>
    </source>
</reference>
<proteinExistence type="predicted"/>